<dbReference type="SUPFAM" id="SSF144232">
    <property type="entry name" value="HIT/MYND zinc finger-like"/>
    <property type="match status" value="1"/>
</dbReference>
<feature type="repeat" description="ARM" evidence="4">
    <location>
        <begin position="46"/>
        <end position="101"/>
    </location>
</feature>
<dbReference type="InParanoid" id="E1ZJQ5"/>
<dbReference type="InterPro" id="IPR016024">
    <property type="entry name" value="ARM-type_fold"/>
</dbReference>
<evidence type="ECO:0000256" key="4">
    <source>
        <dbReference type="PROSITE-ProRule" id="PRU00259"/>
    </source>
</evidence>
<dbReference type="KEGG" id="cvr:CHLNCDRAFT_136088"/>
<dbReference type="PANTHER" id="PTHR46241">
    <property type="entry name" value="ARMADILLO REPEAT-CONTAINING PROTEIN 4 ARMC4"/>
    <property type="match status" value="1"/>
</dbReference>
<dbReference type="Gene3D" id="6.10.140.2220">
    <property type="match status" value="1"/>
</dbReference>
<reference evidence="6 7" key="1">
    <citation type="journal article" date="2010" name="Plant Cell">
        <title>The Chlorella variabilis NC64A genome reveals adaptation to photosymbiosis, coevolution with viruses, and cryptic sex.</title>
        <authorList>
            <person name="Blanc G."/>
            <person name="Duncan G."/>
            <person name="Agarkova I."/>
            <person name="Borodovsky M."/>
            <person name="Gurnon J."/>
            <person name="Kuo A."/>
            <person name="Lindquist E."/>
            <person name="Lucas S."/>
            <person name="Pangilinan J."/>
            <person name="Polle J."/>
            <person name="Salamov A."/>
            <person name="Terry A."/>
            <person name="Yamada T."/>
            <person name="Dunigan D.D."/>
            <person name="Grigoriev I.V."/>
            <person name="Claverie J.M."/>
            <person name="Van Etten J.L."/>
        </authorList>
    </citation>
    <scope>NUCLEOTIDE SEQUENCE [LARGE SCALE GENOMIC DNA]</scope>
    <source>
        <strain evidence="6 7">NC64A</strain>
    </source>
</reference>
<dbReference type="OrthoDB" id="511835at2759"/>
<dbReference type="InterPro" id="IPR000225">
    <property type="entry name" value="Armadillo"/>
</dbReference>
<evidence type="ECO:0000313" key="7">
    <source>
        <dbReference type="Proteomes" id="UP000008141"/>
    </source>
</evidence>
<accession>E1ZJQ5</accession>
<protein>
    <recommendedName>
        <fullName evidence="5">MYND-type domain-containing protein</fullName>
    </recommendedName>
</protein>
<dbReference type="GeneID" id="17353505"/>
<gene>
    <name evidence="6" type="ORF">CHLNCDRAFT_136088</name>
</gene>
<dbReference type="PROSITE" id="PS50176">
    <property type="entry name" value="ARM_REPEAT"/>
    <property type="match status" value="2"/>
</dbReference>
<evidence type="ECO:0000313" key="6">
    <source>
        <dbReference type="EMBL" id="EFN54031.1"/>
    </source>
</evidence>
<dbReference type="PANTHER" id="PTHR46241:SF1">
    <property type="entry name" value="OUTER DYNEIN ARM-DOCKING COMPLEX SUBUNIT 2"/>
    <property type="match status" value="1"/>
</dbReference>
<dbReference type="Gene3D" id="1.25.10.10">
    <property type="entry name" value="Leucine-rich Repeat Variant"/>
    <property type="match status" value="1"/>
</dbReference>
<keyword evidence="7" id="KW-1185">Reference proteome</keyword>
<sequence length="199" mass="20340">MATASYITALVRRLRSGDEVRVAEAAATLAHLSRSAENTPAIVAAGGIPALVKILSSDRSEAVHARLRSSSSEAVHIWAAAALGSLSSDSPENQAAIAATGVIPALCLHSGSDNLQVVAAGAVCSLAAGGRDYSAAIAAAGGIPALQQLHSSPSEVQQRDLVPGCRAVRYCSEACAHAHWPAHKPECRRLRRAAGASQP</sequence>
<dbReference type="Proteomes" id="UP000008141">
    <property type="component" value="Unassembled WGS sequence"/>
</dbReference>
<dbReference type="SMART" id="SM00185">
    <property type="entry name" value="ARM"/>
    <property type="match status" value="2"/>
</dbReference>
<evidence type="ECO:0000256" key="3">
    <source>
        <dbReference type="ARBA" id="ARBA00022833"/>
    </source>
</evidence>
<keyword evidence="3" id="KW-0862">Zinc</keyword>
<dbReference type="SUPFAM" id="SSF48371">
    <property type="entry name" value="ARM repeat"/>
    <property type="match status" value="1"/>
</dbReference>
<keyword evidence="1" id="KW-0479">Metal-binding</keyword>
<dbReference type="AlphaFoldDB" id="E1ZJQ5"/>
<dbReference type="InterPro" id="IPR002893">
    <property type="entry name" value="Znf_MYND"/>
</dbReference>
<name>E1ZJQ5_CHLVA</name>
<dbReference type="GO" id="GO:0008270">
    <property type="term" value="F:zinc ion binding"/>
    <property type="evidence" value="ECO:0007669"/>
    <property type="project" value="UniProtKB-KW"/>
</dbReference>
<dbReference type="RefSeq" id="XP_005846133.1">
    <property type="nucleotide sequence ID" value="XM_005846071.1"/>
</dbReference>
<dbReference type="EMBL" id="GL433849">
    <property type="protein sequence ID" value="EFN54031.1"/>
    <property type="molecule type" value="Genomic_DNA"/>
</dbReference>
<dbReference type="Pfam" id="PF00514">
    <property type="entry name" value="Arm"/>
    <property type="match status" value="1"/>
</dbReference>
<organism evidence="7">
    <name type="scientific">Chlorella variabilis</name>
    <name type="common">Green alga</name>
    <dbReference type="NCBI Taxonomy" id="554065"/>
    <lineage>
        <taxon>Eukaryota</taxon>
        <taxon>Viridiplantae</taxon>
        <taxon>Chlorophyta</taxon>
        <taxon>core chlorophytes</taxon>
        <taxon>Trebouxiophyceae</taxon>
        <taxon>Chlorellales</taxon>
        <taxon>Chlorellaceae</taxon>
        <taxon>Chlorella clade</taxon>
        <taxon>Chlorella</taxon>
    </lineage>
</organism>
<evidence type="ECO:0000259" key="5">
    <source>
        <dbReference type="Pfam" id="PF01753"/>
    </source>
</evidence>
<keyword evidence="2" id="KW-0863">Zinc-finger</keyword>
<dbReference type="Pfam" id="PF01753">
    <property type="entry name" value="zf-MYND"/>
    <property type="match status" value="1"/>
</dbReference>
<dbReference type="InterPro" id="IPR011989">
    <property type="entry name" value="ARM-like"/>
</dbReference>
<proteinExistence type="predicted"/>
<evidence type="ECO:0000256" key="2">
    <source>
        <dbReference type="ARBA" id="ARBA00022771"/>
    </source>
</evidence>
<feature type="repeat" description="ARM" evidence="4">
    <location>
        <begin position="5"/>
        <end position="47"/>
    </location>
</feature>
<feature type="domain" description="MYND-type" evidence="5">
    <location>
        <begin position="163"/>
        <end position="187"/>
    </location>
</feature>
<evidence type="ECO:0000256" key="1">
    <source>
        <dbReference type="ARBA" id="ARBA00022723"/>
    </source>
</evidence>